<proteinExistence type="inferred from homology"/>
<name>A0A8T4L866_9ARCH</name>
<evidence type="ECO:0000256" key="2">
    <source>
        <dbReference type="ARBA" id="ARBA00020166"/>
    </source>
</evidence>
<dbReference type="Proteomes" id="UP000678237">
    <property type="component" value="Unassembled WGS sequence"/>
</dbReference>
<dbReference type="Pfam" id="PF14578">
    <property type="entry name" value="GTP_EFTU_D4"/>
    <property type="match status" value="1"/>
</dbReference>
<keyword evidence="6 8" id="KW-0342">GTP-binding</keyword>
<evidence type="ECO:0000256" key="4">
    <source>
        <dbReference type="ARBA" id="ARBA00022741"/>
    </source>
</evidence>
<evidence type="ECO:0000259" key="10">
    <source>
        <dbReference type="PROSITE" id="PS51722"/>
    </source>
</evidence>
<protein>
    <recommendedName>
        <fullName evidence="2 8">Probable translation initiation factor IF-2</fullName>
    </recommendedName>
</protein>
<dbReference type="AlphaFoldDB" id="A0A8T4L866"/>
<sequence length="585" mass="64252">MEKQIRKPIITVLGHVDAGKTKLLDTIRGTAIAEKEAGGITQHIGATEVPIEVVRRIAGGLLERYGFHITLPGLLFIDTPGHEAFSNLRKRGGSIADLAVVVIDVNRGLEKQTVEAIDILRSFKVPFVCVANKIDAIRGWQTKRESFSNNVKEQSADVVEELDRKVYEIVGQLHAHGFRSERFDRIREFTKEVPIVPVCAKSGEGLPEVLMFLAGLSQKFMENELSIHVEGPGKGTILEVKEERGLGKTVDVILYDGTIRVGDEIVLGGKEGVITAKVRALLEPKPLDEIRAPQEKFKSVAFVHAAAGVKIAAPGLDLALAGSPLRVKTDGREEKEVADEIQHVKIESDSLGPIARADTLGALEALIKLLQDKGIRIRKADVGEISRRDVIEMEGIKEKEPLKGVIFAFHTGAKPDALEEAGKRGVTIFQGDVVYRLLEDYDRWQAEQKNKSLEEKLERLVLPARVKLLPDHVFRNAKPAVVGVRVLAGRLRANVDVMNGKGERIGRIAAIQLEGKPLSEAREGMEVAVSIEGATMGRNLSEKDELFTVIPRKQFHELLELGSVLSQPELELVSEIMGLEGKEEA</sequence>
<dbReference type="CDD" id="cd01887">
    <property type="entry name" value="IF2_eIF5B"/>
    <property type="match status" value="1"/>
</dbReference>
<dbReference type="NCBIfam" id="NF003078">
    <property type="entry name" value="PRK04004.1"/>
    <property type="match status" value="1"/>
</dbReference>
<dbReference type="InterPro" id="IPR027417">
    <property type="entry name" value="P-loop_NTPase"/>
</dbReference>
<evidence type="ECO:0000256" key="8">
    <source>
        <dbReference type="HAMAP-Rule" id="MF_00100"/>
    </source>
</evidence>
<dbReference type="InterPro" id="IPR015760">
    <property type="entry name" value="TIF_IF2"/>
</dbReference>
<reference evidence="11" key="1">
    <citation type="submission" date="2021-03" db="EMBL/GenBank/DDBJ databases">
        <authorList>
            <person name="Jaffe A."/>
        </authorList>
    </citation>
    <scope>NUCLEOTIDE SEQUENCE</scope>
    <source>
        <strain evidence="11">RIFCSPLOWO2_01_FULL_58_19</strain>
    </source>
</reference>
<keyword evidence="3 8" id="KW-0396">Initiation factor</keyword>
<dbReference type="Gene3D" id="2.40.30.10">
    <property type="entry name" value="Translation factors"/>
    <property type="match status" value="2"/>
</dbReference>
<dbReference type="InterPro" id="IPR029459">
    <property type="entry name" value="EFTU-type"/>
</dbReference>
<reference evidence="11" key="2">
    <citation type="submission" date="2021-05" db="EMBL/GenBank/DDBJ databases">
        <title>Protein family content uncovers lineage relationships and bacterial pathway maintenance mechanisms in DPANN archaea.</title>
        <authorList>
            <person name="Castelle C.J."/>
            <person name="Meheust R."/>
            <person name="Jaffe A.L."/>
            <person name="Seitz K."/>
            <person name="Gong X."/>
            <person name="Baker B.J."/>
            <person name="Banfield J.F."/>
        </authorList>
    </citation>
    <scope>NUCLEOTIDE SEQUENCE</scope>
    <source>
        <strain evidence="11">RIFCSPLOWO2_01_FULL_58_19</strain>
    </source>
</reference>
<evidence type="ECO:0000256" key="1">
    <source>
        <dbReference type="ARBA" id="ARBA00007733"/>
    </source>
</evidence>
<dbReference type="InterPro" id="IPR036925">
    <property type="entry name" value="TIF_IF2_dom3_sf"/>
</dbReference>
<feature type="binding site" evidence="8">
    <location>
        <begin position="78"/>
        <end position="82"/>
    </location>
    <ligand>
        <name>GTP</name>
        <dbReference type="ChEBI" id="CHEBI:37565"/>
    </ligand>
</feature>
<dbReference type="NCBIfam" id="TIGR00231">
    <property type="entry name" value="small_GTP"/>
    <property type="match status" value="1"/>
</dbReference>
<accession>A0A8T4L866</accession>
<keyword evidence="4 8" id="KW-0547">Nucleotide-binding</keyword>
<evidence type="ECO:0000256" key="6">
    <source>
        <dbReference type="ARBA" id="ARBA00023134"/>
    </source>
</evidence>
<dbReference type="Gene3D" id="3.40.50.300">
    <property type="entry name" value="P-loop containing nucleotide triphosphate hydrolases"/>
    <property type="match status" value="1"/>
</dbReference>
<dbReference type="EMBL" id="JAGVWE010000004">
    <property type="protein sequence ID" value="MBS3063101.1"/>
    <property type="molecule type" value="Genomic_DNA"/>
</dbReference>
<evidence type="ECO:0000256" key="3">
    <source>
        <dbReference type="ARBA" id="ARBA00022540"/>
    </source>
</evidence>
<dbReference type="InterPro" id="IPR023115">
    <property type="entry name" value="TIF_IF2_dom3"/>
</dbReference>
<dbReference type="PANTHER" id="PTHR43381:SF4">
    <property type="entry name" value="EUKARYOTIC TRANSLATION INITIATION FACTOR 5B"/>
    <property type="match status" value="1"/>
</dbReference>
<evidence type="ECO:0000256" key="7">
    <source>
        <dbReference type="ARBA" id="ARBA00024852"/>
    </source>
</evidence>
<dbReference type="SUPFAM" id="SSF52156">
    <property type="entry name" value="Initiation factor IF2/eIF5b, domain 3"/>
    <property type="match status" value="1"/>
</dbReference>
<dbReference type="SUPFAM" id="SSF52540">
    <property type="entry name" value="P-loop containing nucleoside triphosphate hydrolases"/>
    <property type="match status" value="1"/>
</dbReference>
<dbReference type="InterPro" id="IPR009000">
    <property type="entry name" value="Transl_B-barrel_sf"/>
</dbReference>
<dbReference type="InterPro" id="IPR000795">
    <property type="entry name" value="T_Tr_GTP-bd_dom"/>
</dbReference>
<comment type="caution">
    <text evidence="11">The sequence shown here is derived from an EMBL/GenBank/DDBJ whole genome shotgun (WGS) entry which is preliminary data.</text>
</comment>
<dbReference type="InterPro" id="IPR005225">
    <property type="entry name" value="Small_GTP-bd"/>
</dbReference>
<evidence type="ECO:0000313" key="12">
    <source>
        <dbReference type="Proteomes" id="UP000678237"/>
    </source>
</evidence>
<keyword evidence="5 8" id="KW-0648">Protein biosynthesis</keyword>
<dbReference type="Gene3D" id="3.40.50.10050">
    <property type="entry name" value="Translation initiation factor IF- 2, domain 3"/>
    <property type="match status" value="1"/>
</dbReference>
<comment type="function">
    <text evidence="7 8 9">Function in general translation initiation by promoting the binding of the formylmethionine-tRNA to ribosomes. Seems to function along with eIF-2.</text>
</comment>
<evidence type="ECO:0000256" key="9">
    <source>
        <dbReference type="RuleBase" id="RU000644"/>
    </source>
</evidence>
<feature type="binding site" evidence="8">
    <location>
        <begin position="132"/>
        <end position="135"/>
    </location>
    <ligand>
        <name>GTP</name>
        <dbReference type="ChEBI" id="CHEBI:37565"/>
    </ligand>
</feature>
<gene>
    <name evidence="8 11" type="primary">infB</name>
    <name evidence="11" type="ORF">J4203_04460</name>
</gene>
<evidence type="ECO:0000256" key="5">
    <source>
        <dbReference type="ARBA" id="ARBA00022917"/>
    </source>
</evidence>
<dbReference type="FunFam" id="3.40.50.300:FF:000112">
    <property type="entry name" value="Eukaryotic translation initiation factor 5B"/>
    <property type="match status" value="1"/>
</dbReference>
<dbReference type="InterPro" id="IPR004544">
    <property type="entry name" value="TF_aIF-2_arc"/>
</dbReference>
<dbReference type="Pfam" id="PF11987">
    <property type="entry name" value="IF-2"/>
    <property type="match status" value="1"/>
</dbReference>
<organism evidence="11 12">
    <name type="scientific">Candidatus Iainarchaeum sp</name>
    <dbReference type="NCBI Taxonomy" id="3101447"/>
    <lineage>
        <taxon>Archaea</taxon>
        <taxon>Candidatus Iainarchaeota</taxon>
        <taxon>Candidatus Iainarchaeia</taxon>
        <taxon>Candidatus Iainarchaeales</taxon>
        <taxon>Candidatus Iainarchaeaceae</taxon>
        <taxon>Candidatus Iainarchaeum</taxon>
    </lineage>
</organism>
<dbReference type="CDD" id="cd03703">
    <property type="entry name" value="aeIF5B_II"/>
    <property type="match status" value="1"/>
</dbReference>
<dbReference type="GO" id="GO:0005525">
    <property type="term" value="F:GTP binding"/>
    <property type="evidence" value="ECO:0007669"/>
    <property type="project" value="UniProtKB-KW"/>
</dbReference>
<feature type="binding site" evidence="8">
    <location>
        <begin position="14"/>
        <end position="21"/>
    </location>
    <ligand>
        <name>GTP</name>
        <dbReference type="ChEBI" id="CHEBI:37565"/>
    </ligand>
</feature>
<dbReference type="HAMAP" id="MF_00100_A">
    <property type="entry name" value="IF_2_A"/>
    <property type="match status" value="1"/>
</dbReference>
<evidence type="ECO:0000313" key="11">
    <source>
        <dbReference type="EMBL" id="MBS3063101.1"/>
    </source>
</evidence>
<dbReference type="GO" id="GO:0003743">
    <property type="term" value="F:translation initiation factor activity"/>
    <property type="evidence" value="ECO:0007669"/>
    <property type="project" value="UniProtKB-UniRule"/>
</dbReference>
<dbReference type="Pfam" id="PF00009">
    <property type="entry name" value="GTP_EFTU"/>
    <property type="match status" value="1"/>
</dbReference>
<dbReference type="CDD" id="cd16266">
    <property type="entry name" value="IF2_aeIF5B_IV"/>
    <property type="match status" value="1"/>
</dbReference>
<dbReference type="GO" id="GO:0003924">
    <property type="term" value="F:GTPase activity"/>
    <property type="evidence" value="ECO:0007669"/>
    <property type="project" value="UniProtKB-UniRule"/>
</dbReference>
<dbReference type="PROSITE" id="PS51722">
    <property type="entry name" value="G_TR_2"/>
    <property type="match status" value="1"/>
</dbReference>
<dbReference type="GO" id="GO:0005737">
    <property type="term" value="C:cytoplasm"/>
    <property type="evidence" value="ECO:0007669"/>
    <property type="project" value="TreeGrafter"/>
</dbReference>
<dbReference type="NCBIfam" id="TIGR00491">
    <property type="entry name" value="aIF-2"/>
    <property type="match status" value="1"/>
</dbReference>
<dbReference type="PRINTS" id="PR00315">
    <property type="entry name" value="ELONGATNFCT"/>
</dbReference>
<dbReference type="SUPFAM" id="SSF50447">
    <property type="entry name" value="Translation proteins"/>
    <property type="match status" value="1"/>
</dbReference>
<comment type="similarity">
    <text evidence="1 8 9">Belongs to the TRAFAC class translation factor GTPase superfamily. Classic translation factor GTPase family. IF-2 subfamily.</text>
</comment>
<dbReference type="PANTHER" id="PTHR43381">
    <property type="entry name" value="TRANSLATION INITIATION FACTOR IF-2-RELATED"/>
    <property type="match status" value="1"/>
</dbReference>
<feature type="domain" description="Tr-type G" evidence="10">
    <location>
        <begin position="5"/>
        <end position="224"/>
    </location>
</feature>